<evidence type="ECO:0008006" key="4">
    <source>
        <dbReference type="Google" id="ProtNLM"/>
    </source>
</evidence>
<evidence type="ECO:0000313" key="3">
    <source>
        <dbReference type="Proteomes" id="UP000005426"/>
    </source>
</evidence>
<proteinExistence type="predicted"/>
<reference evidence="2 3" key="1">
    <citation type="journal article" date="2011" name="Genome Biol.">
        <title>Comparative genome sequence analysis underscores mycoparasitism as the ancestral life style of Trichoderma.</title>
        <authorList>
            <person name="Kubicek C.P."/>
            <person name="Herrera-Estrella A."/>
            <person name="Seidl-Seiboth V."/>
            <person name="Martinez D.A."/>
            <person name="Druzhinina I.S."/>
            <person name="Thon M."/>
            <person name="Zeilinger S."/>
            <person name="Casas-Flores S."/>
            <person name="Horwitz B.A."/>
            <person name="Mukherjee P.K."/>
            <person name="Mukherjee M."/>
            <person name="Kredics L."/>
            <person name="Alcaraz L.D."/>
            <person name="Aerts A."/>
            <person name="Antal Z."/>
            <person name="Atanasova L."/>
            <person name="Cervantes-Badillo M.G."/>
            <person name="Challacombe J."/>
            <person name="Chertkov O."/>
            <person name="McCluskey K."/>
            <person name="Coulpier F."/>
            <person name="Deshpande N."/>
            <person name="von Doehren H."/>
            <person name="Ebbole D.J."/>
            <person name="Esquivel-Naranjo E.U."/>
            <person name="Fekete E."/>
            <person name="Flipphi M."/>
            <person name="Glaser F."/>
            <person name="Gomez-Rodriguez E.Y."/>
            <person name="Gruber S."/>
            <person name="Han C."/>
            <person name="Henrissat B."/>
            <person name="Hermosa R."/>
            <person name="Hernandez-Onate M."/>
            <person name="Karaffa L."/>
            <person name="Kosti I."/>
            <person name="Le Crom S."/>
            <person name="Lindquist E."/>
            <person name="Lucas S."/>
            <person name="Luebeck M."/>
            <person name="Luebeck P.S."/>
            <person name="Margeot A."/>
            <person name="Metz B."/>
            <person name="Misra M."/>
            <person name="Nevalainen H."/>
            <person name="Omann M."/>
            <person name="Packer N."/>
            <person name="Perrone G."/>
            <person name="Uresti-Rivera E.E."/>
            <person name="Salamov A."/>
            <person name="Schmoll M."/>
            <person name="Seiboth B."/>
            <person name="Shapiro H."/>
            <person name="Sukno S."/>
            <person name="Tamayo-Ramos J.A."/>
            <person name="Tisch D."/>
            <person name="Wiest A."/>
            <person name="Wilkinson H.H."/>
            <person name="Zhang M."/>
            <person name="Coutinho P.M."/>
            <person name="Kenerley C.M."/>
            <person name="Monte E."/>
            <person name="Baker S.E."/>
            <person name="Grigoriev I.V."/>
        </authorList>
    </citation>
    <scope>NUCLEOTIDE SEQUENCE [LARGE SCALE GENOMIC DNA]</scope>
    <source>
        <strain evidence="3">ATCC 20476 / IMI 206040</strain>
    </source>
</reference>
<dbReference type="InterPro" id="IPR029058">
    <property type="entry name" value="AB_hydrolase_fold"/>
</dbReference>
<dbReference type="SUPFAM" id="SSF53474">
    <property type="entry name" value="alpha/beta-Hydrolases"/>
    <property type="match status" value="1"/>
</dbReference>
<dbReference type="GeneID" id="25783045"/>
<keyword evidence="1" id="KW-0378">Hydrolase</keyword>
<comment type="caution">
    <text evidence="2">The sequence shown here is derived from an EMBL/GenBank/DDBJ whole genome shotgun (WGS) entry which is preliminary data.</text>
</comment>
<dbReference type="EMBL" id="ABDG02000016">
    <property type="protein sequence ID" value="EHK49414.1"/>
    <property type="molecule type" value="Genomic_DNA"/>
</dbReference>
<evidence type="ECO:0000256" key="1">
    <source>
        <dbReference type="ARBA" id="ARBA00022801"/>
    </source>
</evidence>
<dbReference type="OMA" id="GINGIAH"/>
<gene>
    <name evidence="2" type="ORF">TRIATDRAFT_314983</name>
</gene>
<dbReference type="AlphaFoldDB" id="G9NHZ5"/>
<dbReference type="eggNOG" id="ENOG502S2P7">
    <property type="taxonomic scope" value="Eukaryota"/>
</dbReference>
<dbReference type="InterPro" id="IPR005152">
    <property type="entry name" value="Lipase_secreted"/>
</dbReference>
<dbReference type="PANTHER" id="PTHR34853:SF5">
    <property type="entry name" value="LIP-DOMAIN-CONTAINING PROTEIN-RELATED"/>
    <property type="match status" value="1"/>
</dbReference>
<name>G9NHZ5_HYPAI</name>
<dbReference type="PANTHER" id="PTHR34853">
    <property type="match status" value="1"/>
</dbReference>
<dbReference type="GO" id="GO:0004806">
    <property type="term" value="F:triacylglycerol lipase activity"/>
    <property type="evidence" value="ECO:0007669"/>
    <property type="project" value="InterPro"/>
</dbReference>
<accession>G9NHZ5</accession>
<dbReference type="Gene3D" id="3.40.50.1820">
    <property type="entry name" value="alpha/beta hydrolase"/>
    <property type="match status" value="1"/>
</dbReference>
<evidence type="ECO:0000313" key="2">
    <source>
        <dbReference type="EMBL" id="EHK49414.1"/>
    </source>
</evidence>
<dbReference type="Proteomes" id="UP000005426">
    <property type="component" value="Unassembled WGS sequence"/>
</dbReference>
<dbReference type="OrthoDB" id="2373480at2759"/>
<keyword evidence="3" id="KW-1185">Reference proteome</keyword>
<protein>
    <recommendedName>
        <fullName evidence="4">Lipase</fullName>
    </recommendedName>
</protein>
<organism evidence="2 3">
    <name type="scientific">Hypocrea atroviridis (strain ATCC 20476 / IMI 206040)</name>
    <name type="common">Trichoderma atroviride</name>
    <dbReference type="NCBI Taxonomy" id="452589"/>
    <lineage>
        <taxon>Eukaryota</taxon>
        <taxon>Fungi</taxon>
        <taxon>Dikarya</taxon>
        <taxon>Ascomycota</taxon>
        <taxon>Pezizomycotina</taxon>
        <taxon>Sordariomycetes</taxon>
        <taxon>Hypocreomycetidae</taxon>
        <taxon>Hypocreales</taxon>
        <taxon>Hypocreaceae</taxon>
        <taxon>Trichoderma</taxon>
    </lineage>
</organism>
<dbReference type="KEGG" id="tatv:25783045"/>
<sequence length="443" mass="47784">MRIAHTHANRLLGIVSQGGGGDRMFDPEWIRAQNHLEYPFALTNALAFKFGYGSVEEYIADEPRKKFGLLPVAVNLPNNPHLAGSFQFLYRTTNTFGDAVAAMTTVLVPKNADFGKLVSFQDFEDSADIDCAPSYIIQTSQPGQTALFIELALMQGWVVAIPDHEGPKASYLANIQSAHAVLDGIRAVLASSSVTHLSKDPAIVLWGYSGGGLASAFAAELQPQYAPELKILGAAAGGIVPNITTVISSVNNKTNSWLIPAGIMGLVHEYPQLGPIIDAHLIPATASSFKATEHVCSEVLFGNENILAYFRNFDAMMANPTLLSILAQNGMGNNAPKIPMFIYKGVQDEISPISETDELVKKYCARGTSVFYRRDILANHELDAVLALPPVLSWLKDRLNRVSVNNTCSTSTVVSSLFEIDAVSQATQEVILAAMIDAITSSN</sequence>
<dbReference type="Gene3D" id="1.10.260.130">
    <property type="match status" value="1"/>
</dbReference>
<dbReference type="Pfam" id="PF03583">
    <property type="entry name" value="LIP"/>
    <property type="match status" value="1"/>
</dbReference>
<dbReference type="GO" id="GO:0016042">
    <property type="term" value="P:lipid catabolic process"/>
    <property type="evidence" value="ECO:0007669"/>
    <property type="project" value="InterPro"/>
</dbReference>
<dbReference type="HOGENOM" id="CLU_029538_5_0_1"/>